<dbReference type="Proteomes" id="UP000002640">
    <property type="component" value="Unassembled WGS sequence"/>
</dbReference>
<reference evidence="2 3" key="1">
    <citation type="journal article" date="2006" name="Science">
        <title>Phytophthora genome sequences uncover evolutionary origins and mechanisms of pathogenesis.</title>
        <authorList>
            <person name="Tyler B.M."/>
            <person name="Tripathy S."/>
            <person name="Zhang X."/>
            <person name="Dehal P."/>
            <person name="Jiang R.H."/>
            <person name="Aerts A."/>
            <person name="Arredondo F.D."/>
            <person name="Baxter L."/>
            <person name="Bensasson D."/>
            <person name="Beynon J.L."/>
            <person name="Chapman J."/>
            <person name="Damasceno C.M."/>
            <person name="Dorrance A.E."/>
            <person name="Dou D."/>
            <person name="Dickerman A.W."/>
            <person name="Dubchak I.L."/>
            <person name="Garbelotto M."/>
            <person name="Gijzen M."/>
            <person name="Gordon S.G."/>
            <person name="Govers F."/>
            <person name="Grunwald N.J."/>
            <person name="Huang W."/>
            <person name="Ivors K.L."/>
            <person name="Jones R.W."/>
            <person name="Kamoun S."/>
            <person name="Krampis K."/>
            <person name="Lamour K.H."/>
            <person name="Lee M.K."/>
            <person name="McDonald W.H."/>
            <person name="Medina M."/>
            <person name="Meijer H.J."/>
            <person name="Nordberg E.K."/>
            <person name="Maclean D.J."/>
            <person name="Ospina-Giraldo M.D."/>
            <person name="Morris P.F."/>
            <person name="Phuntumart V."/>
            <person name="Putnam N.H."/>
            <person name="Rash S."/>
            <person name="Rose J.K."/>
            <person name="Sakihama Y."/>
            <person name="Salamov A.A."/>
            <person name="Savidor A."/>
            <person name="Scheuring C.F."/>
            <person name="Smith B.M."/>
            <person name="Sobral B.W."/>
            <person name="Terry A."/>
            <person name="Torto-Alalibo T.A."/>
            <person name="Win J."/>
            <person name="Xu Z."/>
            <person name="Zhang H."/>
            <person name="Grigoriev I.V."/>
            <person name="Rokhsar D.S."/>
            <person name="Boore J.L."/>
        </authorList>
    </citation>
    <scope>NUCLEOTIDE SEQUENCE [LARGE SCALE GENOMIC DNA]</scope>
    <source>
        <strain evidence="2 3">P6497</strain>
    </source>
</reference>
<organism evidence="2 3">
    <name type="scientific">Phytophthora sojae (strain P6497)</name>
    <name type="common">Soybean stem and root rot agent</name>
    <name type="synonym">Phytophthora megasperma f. sp. glycines</name>
    <dbReference type="NCBI Taxonomy" id="1094619"/>
    <lineage>
        <taxon>Eukaryota</taxon>
        <taxon>Sar</taxon>
        <taxon>Stramenopiles</taxon>
        <taxon>Oomycota</taxon>
        <taxon>Peronosporomycetes</taxon>
        <taxon>Peronosporales</taxon>
        <taxon>Peronosporaceae</taxon>
        <taxon>Phytophthora</taxon>
    </lineage>
</organism>
<dbReference type="InterPro" id="IPR005114">
    <property type="entry name" value="Helicase_assoc"/>
</dbReference>
<dbReference type="InParanoid" id="G5A0R0"/>
<evidence type="ECO:0000313" key="3">
    <source>
        <dbReference type="Proteomes" id="UP000002640"/>
    </source>
</evidence>
<dbReference type="RefSeq" id="XP_009534141.1">
    <property type="nucleotide sequence ID" value="XM_009535846.1"/>
</dbReference>
<dbReference type="STRING" id="1094619.G5A0R0"/>
<evidence type="ECO:0000313" key="2">
    <source>
        <dbReference type="EMBL" id="EGZ11396.1"/>
    </source>
</evidence>
<feature type="domain" description="Helicase-associated" evidence="1">
    <location>
        <begin position="214"/>
        <end position="287"/>
    </location>
</feature>
<sequence length="287" mass="33521">TFVVPHGDDAWPREAWGYPLGKHVALLRRQWREGGRKIDQKHLEALKELDFAWDVSQYKWDRFVLPALRRYYELNGNTDVPITYRIPKGSLEWPDNLWGQLLGQKVSNIRNKGQYRRQVIWDQDELERLKFCFESVSDRDWRDKVMPALRTFRQEFGHCNVNNDFTVPPLFPWPEAAWGMRLGYTVKNIRAGNVGVNQDKAPLEELGFVWENSESEWSERFMPALEAFYRTKGHCRVPKSFVVPSDESWPTPSWGLKLGNFVSGIRSKGNYSAQVSRDKARLVALGF</sequence>
<name>G5A0R0_PHYSP</name>
<accession>G5A0R0</accession>
<dbReference type="EMBL" id="JH159158">
    <property type="protein sequence ID" value="EGZ11396.1"/>
    <property type="molecule type" value="Genomic_DNA"/>
</dbReference>
<dbReference type="GeneID" id="20651106"/>
<keyword evidence="3" id="KW-1185">Reference proteome</keyword>
<proteinExistence type="predicted"/>
<protein>
    <recommendedName>
        <fullName evidence="1">Helicase-associated domain-containing protein</fullName>
    </recommendedName>
</protein>
<feature type="domain" description="Helicase-associated" evidence="1">
    <location>
        <begin position="138"/>
        <end position="208"/>
    </location>
</feature>
<feature type="non-terminal residue" evidence="2">
    <location>
        <position position="287"/>
    </location>
</feature>
<dbReference type="Pfam" id="PF03457">
    <property type="entry name" value="HA"/>
    <property type="match status" value="2"/>
</dbReference>
<gene>
    <name evidence="2" type="ORF">PHYSODRAFT_391115</name>
</gene>
<dbReference type="AlphaFoldDB" id="G5A0R0"/>
<dbReference type="KEGG" id="psoj:PHYSODRAFT_391115"/>
<evidence type="ECO:0000259" key="1">
    <source>
        <dbReference type="Pfam" id="PF03457"/>
    </source>
</evidence>
<dbReference type="PANTHER" id="PTHR37066">
    <property type="entry name" value="HELICASE-ASSOCIATED"/>
    <property type="match status" value="1"/>
</dbReference>
<feature type="non-terminal residue" evidence="2">
    <location>
        <position position="1"/>
    </location>
</feature>
<dbReference type="OMA" id="WDANKES"/>
<dbReference type="PANTHER" id="PTHR37066:SF1">
    <property type="entry name" value="LNS2_PITP DOMAIN-CONTAINING PROTEIN"/>
    <property type="match status" value="1"/>
</dbReference>